<evidence type="ECO:0000313" key="4">
    <source>
        <dbReference type="Proteomes" id="UP001627154"/>
    </source>
</evidence>
<keyword evidence="1" id="KW-0547">Nucleotide-binding</keyword>
<evidence type="ECO:0000256" key="2">
    <source>
        <dbReference type="ARBA" id="ARBA00022840"/>
    </source>
</evidence>
<accession>A0ABD2XB09</accession>
<dbReference type="PANTHER" id="PTHR16305:SF28">
    <property type="entry name" value="GUANYLATE CYCLASE DOMAIN-CONTAINING PROTEIN"/>
    <property type="match status" value="1"/>
</dbReference>
<reference evidence="3 4" key="1">
    <citation type="journal article" date="2024" name="bioRxiv">
        <title>A reference genome for Trichogramma kaykai: A tiny desert-dwelling parasitoid wasp with competing sex-ratio distorters.</title>
        <authorList>
            <person name="Culotta J."/>
            <person name="Lindsey A.R."/>
        </authorList>
    </citation>
    <scope>NUCLEOTIDE SEQUENCE [LARGE SCALE GENOMIC DNA]</scope>
    <source>
        <strain evidence="3 4">KSX58</strain>
    </source>
</reference>
<dbReference type="Proteomes" id="UP001627154">
    <property type="component" value="Unassembled WGS sequence"/>
</dbReference>
<sequence>MNYCYLSRLLQKITVRPPGWYELLTTFLIVTKGCALSHKKASDETLRELHFPDATLTTKYEADLFPDEAEAPLSWSERDKVVVCIVNERFSIAESVQNFDLQALAMKIFSTLPAYEQDLVKCAALIGKIFYRSNLEAIVPRHDPLKTASGIHTLMKSRIFKCAAQSSRCGNADEIVLCYLKSTTTFSDMLHSPRCRCHLQHIPLMESNLPTYAYCRLMEFKMPLLRRTVLQHIDEKDKKHLNTMIIEMNNSRLKRCKYCGGEPFLTIPGLEKLHKSVKIINEFTVKKSDVITVNKSRKSILKKSDQNYSIQSPDEGVSNDQFFKPKIDQNLIQFSCSDHGVLPIIISSLKQYNNLKNFEHIDYRNCQCLALIECIFIRLNDHVDSIEKYCSSEKLIDFAIEYAAALIQFGRPAFALKLLKRAETKTDYNHSDEFWKIPIIREKLIKKSVIYRLRGNANALLGNYIQATINYLESASIYSYDLSISKALINYDIFFEQMRHKIWWKFKQPRSLKYFGDHGLMVARQNLASSLSHVSFVLMLNKQHKLAKLLSLQSLQMGFSKYSLTAFNELCILYLASVNVYKQSGDLTFIDHVEKYMLRVIDKKKSWKRSNDFYMLAQVYFATMECCLLKGNLKKATKYGEMALQISKTFQISRLTFEILPLMVQALIRLKLICRAMDLLQLLRDISLEDIDKSALTWYYALCMDLLLDAGILIESFEACSAYAEKILGKSDVCVYRDSNGFKRLLVCLWSWQLRKGYLNTTMFVRNLDFYAKDVNSSDYFQIMTLLKVLECHLILLLRCINLKKGQHIKILLRDIAILMDTLNGIQKKSHCIRSQYYMLLAYFYLMHDRTELLKSYLRKAKKAAAVECNKMSLATIDQNEKTWKAESYNDMACYWEEDADSRSKIAWQDIAAFDMDNWSKLLYSLPVPHAYI</sequence>
<evidence type="ECO:0000313" key="3">
    <source>
        <dbReference type="EMBL" id="KAL3402563.1"/>
    </source>
</evidence>
<dbReference type="AlphaFoldDB" id="A0ABD2XB09"/>
<evidence type="ECO:0000256" key="1">
    <source>
        <dbReference type="ARBA" id="ARBA00022741"/>
    </source>
</evidence>
<protein>
    <submittedName>
        <fullName evidence="3">Uncharacterized protein</fullName>
    </submittedName>
</protein>
<name>A0ABD2XB09_9HYME</name>
<dbReference type="GO" id="GO:0005524">
    <property type="term" value="F:ATP binding"/>
    <property type="evidence" value="ECO:0007669"/>
    <property type="project" value="UniProtKB-KW"/>
</dbReference>
<proteinExistence type="predicted"/>
<dbReference type="PANTHER" id="PTHR16305">
    <property type="entry name" value="TESTICULAR SOLUBLE ADENYLYL CYCLASE"/>
    <property type="match status" value="1"/>
</dbReference>
<dbReference type="EMBL" id="JBJJXI010000034">
    <property type="protein sequence ID" value="KAL3402563.1"/>
    <property type="molecule type" value="Genomic_DNA"/>
</dbReference>
<gene>
    <name evidence="3" type="ORF">TKK_004507</name>
</gene>
<organism evidence="3 4">
    <name type="scientific">Trichogramma kaykai</name>
    <dbReference type="NCBI Taxonomy" id="54128"/>
    <lineage>
        <taxon>Eukaryota</taxon>
        <taxon>Metazoa</taxon>
        <taxon>Ecdysozoa</taxon>
        <taxon>Arthropoda</taxon>
        <taxon>Hexapoda</taxon>
        <taxon>Insecta</taxon>
        <taxon>Pterygota</taxon>
        <taxon>Neoptera</taxon>
        <taxon>Endopterygota</taxon>
        <taxon>Hymenoptera</taxon>
        <taxon>Apocrita</taxon>
        <taxon>Proctotrupomorpha</taxon>
        <taxon>Chalcidoidea</taxon>
        <taxon>Trichogrammatidae</taxon>
        <taxon>Trichogramma</taxon>
    </lineage>
</organism>
<keyword evidence="2" id="KW-0067">ATP-binding</keyword>
<comment type="caution">
    <text evidence="3">The sequence shown here is derived from an EMBL/GenBank/DDBJ whole genome shotgun (WGS) entry which is preliminary data.</text>
</comment>
<keyword evidence="4" id="KW-1185">Reference proteome</keyword>